<dbReference type="SUPFAM" id="SSF140931">
    <property type="entry name" value="Fic-like"/>
    <property type="match status" value="1"/>
</dbReference>
<dbReference type="Pfam" id="PF13784">
    <property type="entry name" value="Fic_N"/>
    <property type="match status" value="1"/>
</dbReference>
<evidence type="ECO:0000313" key="5">
    <source>
        <dbReference type="EMBL" id="TDW16019.1"/>
    </source>
</evidence>
<evidence type="ECO:0000259" key="4">
    <source>
        <dbReference type="PROSITE" id="PS51459"/>
    </source>
</evidence>
<sequence length="425" mass="46457">MSRQLTAIWRATPDAFGPRKHRRPCEYTAYVPDLLSAHALDMSTELAADVADTERALAAFEGGPDNGLEQLARFLLRAEAVASSKIEGLQVNSRRLATHEARVAAGIPDRDATADAVLGNVIAMRHAVDDVATVETVQLHDLLDIHAALMEHSDQPDIGGHLRTTQNWIGGNDFNPCQAVFVPPPPDQLPQLLDDLCLFINRDDLPGTVQAGLVHAQFETIHPFADGNGRTGRALIQVVLKRRGLARNFVPPISLALATRAAAYVGALTQFRYLGDANGPEALAGIRAWLDLFLSATRRATADAVNLQQLLQEVQRDWRTAARPRTGSAADRLLSQLIANPVVTADDVIRLTQASRSAAFAAIDNLSAAKVIRPVGDQKRYRLFEAPRVFEVLTDYERASATESGNTRVERPRRVVPYRQDSEKA</sequence>
<dbReference type="Pfam" id="PF02661">
    <property type="entry name" value="Fic"/>
    <property type="match status" value="1"/>
</dbReference>
<comment type="caution">
    <text evidence="5">The sequence shown here is derived from an EMBL/GenBank/DDBJ whole genome shotgun (WGS) entry which is preliminary data.</text>
</comment>
<reference evidence="5 6" key="1">
    <citation type="submission" date="2019-03" db="EMBL/GenBank/DDBJ databases">
        <title>Genomic Encyclopedia of Type Strains, Phase III (KMG-III): the genomes of soil and plant-associated and newly described type strains.</title>
        <authorList>
            <person name="Whitman W."/>
        </authorList>
    </citation>
    <scope>NUCLEOTIDE SEQUENCE [LARGE SCALE GENOMIC DNA]</scope>
    <source>
        <strain evidence="5 6">VKM Ac-2570</strain>
    </source>
</reference>
<dbReference type="InterPro" id="IPR036597">
    <property type="entry name" value="Fido-like_dom_sf"/>
</dbReference>
<dbReference type="GO" id="GO:0005524">
    <property type="term" value="F:ATP binding"/>
    <property type="evidence" value="ECO:0007669"/>
    <property type="project" value="UniProtKB-KW"/>
</dbReference>
<dbReference type="InterPro" id="IPR040198">
    <property type="entry name" value="Fido_containing"/>
</dbReference>
<dbReference type="Proteomes" id="UP000295447">
    <property type="component" value="Unassembled WGS sequence"/>
</dbReference>
<feature type="domain" description="Fido" evidence="4">
    <location>
        <begin position="137"/>
        <end position="295"/>
    </location>
</feature>
<evidence type="ECO:0000313" key="6">
    <source>
        <dbReference type="Proteomes" id="UP000295447"/>
    </source>
</evidence>
<proteinExistence type="predicted"/>
<evidence type="ECO:0000256" key="1">
    <source>
        <dbReference type="PIRSR" id="PIRSR640198-1"/>
    </source>
</evidence>
<feature type="active site" evidence="1">
    <location>
        <position position="222"/>
    </location>
</feature>
<dbReference type="InterPro" id="IPR003812">
    <property type="entry name" value="Fido"/>
</dbReference>
<dbReference type="EMBL" id="SODF01000003">
    <property type="protein sequence ID" value="TDW16019.1"/>
    <property type="molecule type" value="Genomic_DNA"/>
</dbReference>
<accession>A0A4R7ZEL1</accession>
<feature type="region of interest" description="Disordered" evidence="3">
    <location>
        <begin position="401"/>
        <end position="425"/>
    </location>
</feature>
<evidence type="ECO:0000256" key="3">
    <source>
        <dbReference type="SAM" id="MobiDB-lite"/>
    </source>
</evidence>
<dbReference type="PANTHER" id="PTHR13504">
    <property type="entry name" value="FIDO DOMAIN-CONTAINING PROTEIN DDB_G0283145"/>
    <property type="match status" value="1"/>
</dbReference>
<keyword evidence="2" id="KW-0067">ATP-binding</keyword>
<name>A0A4R7ZEL1_9ACTN</name>
<dbReference type="PROSITE" id="PS51459">
    <property type="entry name" value="FIDO"/>
    <property type="match status" value="1"/>
</dbReference>
<organism evidence="5 6">
    <name type="scientific">Kribbella kalugense</name>
    <dbReference type="NCBI Taxonomy" id="2512221"/>
    <lineage>
        <taxon>Bacteria</taxon>
        <taxon>Bacillati</taxon>
        <taxon>Actinomycetota</taxon>
        <taxon>Actinomycetes</taxon>
        <taxon>Propionibacteriales</taxon>
        <taxon>Kribbellaceae</taxon>
        <taxon>Kribbella</taxon>
    </lineage>
</organism>
<dbReference type="AlphaFoldDB" id="A0A4R7ZEL1"/>
<keyword evidence="2" id="KW-0547">Nucleotide-binding</keyword>
<dbReference type="InterPro" id="IPR025758">
    <property type="entry name" value="Fic/DOC_N"/>
</dbReference>
<dbReference type="Gene3D" id="1.10.3290.10">
    <property type="entry name" value="Fido-like domain"/>
    <property type="match status" value="1"/>
</dbReference>
<evidence type="ECO:0000256" key="2">
    <source>
        <dbReference type="PIRSR" id="PIRSR640198-2"/>
    </source>
</evidence>
<dbReference type="PANTHER" id="PTHR13504:SF38">
    <property type="entry name" value="FIDO DOMAIN-CONTAINING PROTEIN"/>
    <property type="match status" value="1"/>
</dbReference>
<keyword evidence="6" id="KW-1185">Reference proteome</keyword>
<protein>
    <submittedName>
        <fullName evidence="5">Fic family protein</fullName>
    </submittedName>
</protein>
<feature type="binding site" evidence="2">
    <location>
        <begin position="226"/>
        <end position="233"/>
    </location>
    <ligand>
        <name>ATP</name>
        <dbReference type="ChEBI" id="CHEBI:30616"/>
    </ligand>
</feature>
<gene>
    <name evidence="5" type="ORF">EV650_7513</name>
</gene>